<keyword evidence="2 8" id="KW-0812">Transmembrane</keyword>
<dbReference type="PANTHER" id="PTHR24243:SF208">
    <property type="entry name" value="PYROKININ-1 RECEPTOR"/>
    <property type="match status" value="1"/>
</dbReference>
<dbReference type="Proteomes" id="UP001164746">
    <property type="component" value="Chromosome 9"/>
</dbReference>
<gene>
    <name evidence="10" type="ORF">MAR_004286</name>
</gene>
<dbReference type="InterPro" id="IPR017452">
    <property type="entry name" value="GPCR_Rhodpsn_7TM"/>
</dbReference>
<evidence type="ECO:0000313" key="11">
    <source>
        <dbReference type="Proteomes" id="UP001164746"/>
    </source>
</evidence>
<sequence length="152" mass="17115">MNNTEKDDLVTVLGHFNWEKITGAVFLSPMILLGVLGNILTLLVFGTRQQRQTSIAIYLSALAASDIIVLILPAMEFWLYHVLHIYIRRSSDFMCRLFSYATSVLPCVSAWILVAVSTERMMGVCAPLKMKVFSKPKHAFIIVGCDIPFSFR</sequence>
<evidence type="ECO:0000256" key="7">
    <source>
        <dbReference type="ARBA" id="ARBA00023224"/>
    </source>
</evidence>
<evidence type="ECO:0000256" key="2">
    <source>
        <dbReference type="ARBA" id="ARBA00022692"/>
    </source>
</evidence>
<keyword evidence="3 8" id="KW-1133">Transmembrane helix</keyword>
<reference evidence="10" key="1">
    <citation type="submission" date="2022-11" db="EMBL/GenBank/DDBJ databases">
        <title>Centuries of genome instability and evolution in soft-shell clam transmissible cancer (bioRxiv).</title>
        <authorList>
            <person name="Hart S.F.M."/>
            <person name="Yonemitsu M.A."/>
            <person name="Giersch R.M."/>
            <person name="Beal B.F."/>
            <person name="Arriagada G."/>
            <person name="Davis B.W."/>
            <person name="Ostrander E.A."/>
            <person name="Goff S.P."/>
            <person name="Metzger M.J."/>
        </authorList>
    </citation>
    <scope>NUCLEOTIDE SEQUENCE</scope>
    <source>
        <strain evidence="10">MELC-2E11</strain>
        <tissue evidence="10">Siphon/mantle</tissue>
    </source>
</reference>
<feature type="transmembrane region" description="Helical" evidence="8">
    <location>
        <begin position="57"/>
        <end position="78"/>
    </location>
</feature>
<feature type="transmembrane region" description="Helical" evidence="8">
    <location>
        <begin position="21"/>
        <end position="45"/>
    </location>
</feature>
<keyword evidence="6" id="KW-0675">Receptor</keyword>
<dbReference type="PROSITE" id="PS50262">
    <property type="entry name" value="G_PROTEIN_RECEP_F1_2"/>
    <property type="match status" value="1"/>
</dbReference>
<dbReference type="PRINTS" id="PR00237">
    <property type="entry name" value="GPCRRHODOPSN"/>
</dbReference>
<name>A0ABY7EZU4_MYAAR</name>
<keyword evidence="5 8" id="KW-0472">Membrane</keyword>
<evidence type="ECO:0000256" key="1">
    <source>
        <dbReference type="ARBA" id="ARBA00004141"/>
    </source>
</evidence>
<protein>
    <submittedName>
        <fullName evidence="10">GHSR-like protein</fullName>
    </submittedName>
</protein>
<evidence type="ECO:0000256" key="6">
    <source>
        <dbReference type="ARBA" id="ARBA00023170"/>
    </source>
</evidence>
<evidence type="ECO:0000256" key="8">
    <source>
        <dbReference type="SAM" id="Phobius"/>
    </source>
</evidence>
<keyword evidence="7" id="KW-0807">Transducer</keyword>
<accession>A0ABY7EZU4</accession>
<organism evidence="10 11">
    <name type="scientific">Mya arenaria</name>
    <name type="common">Soft-shell clam</name>
    <dbReference type="NCBI Taxonomy" id="6604"/>
    <lineage>
        <taxon>Eukaryota</taxon>
        <taxon>Metazoa</taxon>
        <taxon>Spiralia</taxon>
        <taxon>Lophotrochozoa</taxon>
        <taxon>Mollusca</taxon>
        <taxon>Bivalvia</taxon>
        <taxon>Autobranchia</taxon>
        <taxon>Heteroconchia</taxon>
        <taxon>Euheterodonta</taxon>
        <taxon>Imparidentia</taxon>
        <taxon>Neoheterodontei</taxon>
        <taxon>Myida</taxon>
        <taxon>Myoidea</taxon>
        <taxon>Myidae</taxon>
        <taxon>Mya</taxon>
    </lineage>
</organism>
<feature type="transmembrane region" description="Helical" evidence="8">
    <location>
        <begin position="98"/>
        <end position="116"/>
    </location>
</feature>
<dbReference type="EMBL" id="CP111020">
    <property type="protein sequence ID" value="WAR14181.1"/>
    <property type="molecule type" value="Genomic_DNA"/>
</dbReference>
<evidence type="ECO:0000256" key="3">
    <source>
        <dbReference type="ARBA" id="ARBA00022989"/>
    </source>
</evidence>
<comment type="subcellular location">
    <subcellularLocation>
        <location evidence="1">Membrane</location>
        <topology evidence="1">Multi-pass membrane protein</topology>
    </subcellularLocation>
</comment>
<evidence type="ECO:0000256" key="4">
    <source>
        <dbReference type="ARBA" id="ARBA00023040"/>
    </source>
</evidence>
<dbReference type="SUPFAM" id="SSF81321">
    <property type="entry name" value="Family A G protein-coupled receptor-like"/>
    <property type="match status" value="1"/>
</dbReference>
<evidence type="ECO:0000259" key="9">
    <source>
        <dbReference type="PROSITE" id="PS50262"/>
    </source>
</evidence>
<evidence type="ECO:0000313" key="10">
    <source>
        <dbReference type="EMBL" id="WAR14181.1"/>
    </source>
</evidence>
<keyword evidence="4" id="KW-0297">G-protein coupled receptor</keyword>
<dbReference type="Gene3D" id="1.20.1070.10">
    <property type="entry name" value="Rhodopsin 7-helix transmembrane proteins"/>
    <property type="match status" value="1"/>
</dbReference>
<keyword evidence="11" id="KW-1185">Reference proteome</keyword>
<dbReference type="InterPro" id="IPR000276">
    <property type="entry name" value="GPCR_Rhodpsn"/>
</dbReference>
<proteinExistence type="predicted"/>
<dbReference type="Pfam" id="PF00001">
    <property type="entry name" value="7tm_1"/>
    <property type="match status" value="1"/>
</dbReference>
<feature type="domain" description="G-protein coupled receptors family 1 profile" evidence="9">
    <location>
        <begin position="37"/>
        <end position="152"/>
    </location>
</feature>
<dbReference type="PANTHER" id="PTHR24243">
    <property type="entry name" value="G-PROTEIN COUPLED RECEPTOR"/>
    <property type="match status" value="1"/>
</dbReference>
<evidence type="ECO:0000256" key="5">
    <source>
        <dbReference type="ARBA" id="ARBA00023136"/>
    </source>
</evidence>